<feature type="compositionally biased region" description="Polar residues" evidence="6">
    <location>
        <begin position="1"/>
        <end position="14"/>
    </location>
</feature>
<dbReference type="InterPro" id="IPR038459">
    <property type="entry name" value="MT_TRM10-typ_sf"/>
</dbReference>
<reference evidence="8" key="1">
    <citation type="submission" date="2018-02" db="EMBL/GenBank/DDBJ databases">
        <authorList>
            <person name="Cohen D.B."/>
            <person name="Kent A.D."/>
        </authorList>
    </citation>
    <scope>NUCLEOTIDE SEQUENCE</scope>
</reference>
<evidence type="ECO:0000256" key="1">
    <source>
        <dbReference type="ARBA" id="ARBA00012797"/>
    </source>
</evidence>
<dbReference type="PANTHER" id="PTHR13563:SF13">
    <property type="entry name" value="TRNA METHYLTRANSFERASE 10 HOMOLOG A"/>
    <property type="match status" value="1"/>
</dbReference>
<dbReference type="AlphaFoldDB" id="A0A2N9GRL0"/>
<feature type="compositionally biased region" description="Acidic residues" evidence="6">
    <location>
        <begin position="280"/>
        <end position="297"/>
    </location>
</feature>
<evidence type="ECO:0000256" key="5">
    <source>
        <dbReference type="ARBA" id="ARBA00048434"/>
    </source>
</evidence>
<protein>
    <recommendedName>
        <fullName evidence="1">tRNA (guanine(9)-N(1))-methyltransferase</fullName>
        <ecNumber evidence="1">2.1.1.221</ecNumber>
    </recommendedName>
</protein>
<dbReference type="CDD" id="cd18089">
    <property type="entry name" value="SPOUT_Trm10-like"/>
    <property type="match status" value="1"/>
</dbReference>
<dbReference type="PROSITE" id="PS51675">
    <property type="entry name" value="SAM_MT_TRM10"/>
    <property type="match status" value="1"/>
</dbReference>
<feature type="region of interest" description="Disordered" evidence="6">
    <location>
        <begin position="1"/>
        <end position="88"/>
    </location>
</feature>
<feature type="compositionally biased region" description="Acidic residues" evidence="6">
    <location>
        <begin position="319"/>
        <end position="332"/>
    </location>
</feature>
<comment type="catalytic activity">
    <reaction evidence="5">
        <text>guanosine(9) in tRNA + S-adenosyl-L-methionine = N(1)-methylguanosine(9) in tRNA + S-adenosyl-L-homocysteine + H(+)</text>
        <dbReference type="Rhea" id="RHEA:43156"/>
        <dbReference type="Rhea" id="RHEA-COMP:10367"/>
        <dbReference type="Rhea" id="RHEA-COMP:10368"/>
        <dbReference type="ChEBI" id="CHEBI:15378"/>
        <dbReference type="ChEBI" id="CHEBI:57856"/>
        <dbReference type="ChEBI" id="CHEBI:59789"/>
        <dbReference type="ChEBI" id="CHEBI:73542"/>
        <dbReference type="ChEBI" id="CHEBI:74269"/>
        <dbReference type="EC" id="2.1.1.221"/>
    </reaction>
</comment>
<organism evidence="8">
    <name type="scientific">Fagus sylvatica</name>
    <name type="common">Beechnut</name>
    <dbReference type="NCBI Taxonomy" id="28930"/>
    <lineage>
        <taxon>Eukaryota</taxon>
        <taxon>Viridiplantae</taxon>
        <taxon>Streptophyta</taxon>
        <taxon>Embryophyta</taxon>
        <taxon>Tracheophyta</taxon>
        <taxon>Spermatophyta</taxon>
        <taxon>Magnoliopsida</taxon>
        <taxon>eudicotyledons</taxon>
        <taxon>Gunneridae</taxon>
        <taxon>Pentapetalae</taxon>
        <taxon>rosids</taxon>
        <taxon>fabids</taxon>
        <taxon>Fagales</taxon>
        <taxon>Fagaceae</taxon>
        <taxon>Fagus</taxon>
    </lineage>
</organism>
<name>A0A2N9GRL0_FAGSY</name>
<keyword evidence="3" id="KW-0808">Transferase</keyword>
<feature type="compositionally biased region" description="Basic and acidic residues" evidence="6">
    <location>
        <begin position="60"/>
        <end position="88"/>
    </location>
</feature>
<evidence type="ECO:0000256" key="2">
    <source>
        <dbReference type="ARBA" id="ARBA00022603"/>
    </source>
</evidence>
<dbReference type="GO" id="GO:0005634">
    <property type="term" value="C:nucleus"/>
    <property type="evidence" value="ECO:0007669"/>
    <property type="project" value="TreeGrafter"/>
</dbReference>
<dbReference type="GO" id="GO:0052905">
    <property type="term" value="F:tRNA (guanosine(9)-N1)-methyltransferase activity"/>
    <property type="evidence" value="ECO:0007669"/>
    <property type="project" value="UniProtKB-EC"/>
</dbReference>
<evidence type="ECO:0000259" key="7">
    <source>
        <dbReference type="PROSITE" id="PS51675"/>
    </source>
</evidence>
<evidence type="ECO:0000256" key="3">
    <source>
        <dbReference type="ARBA" id="ARBA00022679"/>
    </source>
</evidence>
<sequence length="348" mass="40480">MEATQNDLPTLSKNAQKKVLKQQRYEAKKAEKKAQEKQQKKENAERKRKEWEETLASVNEEERSKLIESRRNLRKERMEKRSEEKEKKIERLTRATQCGHKIVIDLDFAHLMTPSEIHSLVQQIMYCYAVNGRCTIPGHLWLTGCEGEMESQLKRLPGFDKWMIEKENRPYIEALKDQKENLVYLTADAETVLEELDPKKIYIVGGLVDRNRWKGITMKKANEQGIQTAKLPIGNYLKMSSSQVLTVNQVIEILLKFIETKDWKVSFFQVIPQRKRPEADSEGYQEVEGEENEEKDDQLDTKKTCIEVPSHGPKADSEGYQEVEGEENEEKDDQLNRKKACIEVPSHG</sequence>
<proteinExistence type="predicted"/>
<dbReference type="EMBL" id="OIVN01002247">
    <property type="protein sequence ID" value="SPD01971.1"/>
    <property type="molecule type" value="Genomic_DNA"/>
</dbReference>
<dbReference type="InterPro" id="IPR007356">
    <property type="entry name" value="tRNA_m1G_MeTrfase_euk"/>
</dbReference>
<evidence type="ECO:0000313" key="8">
    <source>
        <dbReference type="EMBL" id="SPD01971.1"/>
    </source>
</evidence>
<keyword evidence="2" id="KW-0489">Methyltransferase</keyword>
<dbReference type="EC" id="2.1.1.221" evidence="1"/>
<dbReference type="Gene3D" id="3.40.1280.30">
    <property type="match status" value="1"/>
</dbReference>
<feature type="compositionally biased region" description="Basic and acidic residues" evidence="6">
    <location>
        <begin position="23"/>
        <end position="52"/>
    </location>
</feature>
<evidence type="ECO:0000256" key="4">
    <source>
        <dbReference type="ARBA" id="ARBA00022691"/>
    </source>
</evidence>
<accession>A0A2N9GRL0</accession>
<gene>
    <name evidence="8" type="ORF">FSB_LOCUS29853</name>
</gene>
<dbReference type="GO" id="GO:0002939">
    <property type="term" value="P:tRNA N1-guanine methylation"/>
    <property type="evidence" value="ECO:0007669"/>
    <property type="project" value="TreeGrafter"/>
</dbReference>
<dbReference type="InterPro" id="IPR028564">
    <property type="entry name" value="MT_TRM10-typ"/>
</dbReference>
<feature type="region of interest" description="Disordered" evidence="6">
    <location>
        <begin position="278"/>
        <end position="348"/>
    </location>
</feature>
<dbReference type="FunFam" id="3.40.1280.30:FF:000018">
    <property type="entry name" value="Os02g0725600 protein"/>
    <property type="match status" value="1"/>
</dbReference>
<dbReference type="PANTHER" id="PTHR13563">
    <property type="entry name" value="TRNA (GUANINE-9-) METHYLTRANSFERASE"/>
    <property type="match status" value="1"/>
</dbReference>
<keyword evidence="4" id="KW-0949">S-adenosyl-L-methionine</keyword>
<evidence type="ECO:0000256" key="6">
    <source>
        <dbReference type="SAM" id="MobiDB-lite"/>
    </source>
</evidence>
<dbReference type="GO" id="GO:0000049">
    <property type="term" value="F:tRNA binding"/>
    <property type="evidence" value="ECO:0007669"/>
    <property type="project" value="TreeGrafter"/>
</dbReference>
<feature type="domain" description="SAM-dependent MTase TRM10-type" evidence="7">
    <location>
        <begin position="88"/>
        <end position="278"/>
    </location>
</feature>